<dbReference type="Gene3D" id="1.10.287.610">
    <property type="entry name" value="Helix hairpin bin"/>
    <property type="match status" value="1"/>
</dbReference>
<evidence type="ECO:0000313" key="6">
    <source>
        <dbReference type="EMBL" id="HEV09568.1"/>
    </source>
</evidence>
<dbReference type="GO" id="GO:0022627">
    <property type="term" value="C:cytosolic small ribosomal subunit"/>
    <property type="evidence" value="ECO:0007669"/>
    <property type="project" value="TreeGrafter"/>
</dbReference>
<sequence length="288" mass="32628">MSVEISMRELLEAGVHFGHQVRRWNPKMKPYIYTKRNGIHIIDLSKTVPLFKQAIDFIINEVANGAEILFLGTKKQAQAIIEEQAQRCGAYYVNYRWLGGMFTNFETVKKSIAKLRKLQKMEAEGAFEILPKKEVMKLKKQKEKLEKYLKGIVNMNRVPDIIFVVDTVREDLAVTEANKLGVTVVAIADTNCDPDKIDYPIPGNDDAIKAINLITSKIADAVIEGKKLRESVGTAVETKTIEEELLAKEVEIMESGYMGAKNYSKEERLAEIVEKEAKEAIEEAKEEF</sequence>
<reference evidence="6" key="1">
    <citation type="journal article" date="2020" name="mSystems">
        <title>Genome- and Community-Level Interaction Insights into Carbon Utilization and Element Cycling Functions of Hydrothermarchaeota in Hydrothermal Sediment.</title>
        <authorList>
            <person name="Zhou Z."/>
            <person name="Liu Y."/>
            <person name="Xu W."/>
            <person name="Pan J."/>
            <person name="Luo Z.H."/>
            <person name="Li M."/>
        </authorList>
    </citation>
    <scope>NUCLEOTIDE SEQUENCE [LARGE SCALE GENOMIC DNA]</scope>
    <source>
        <strain evidence="6">SpSt-1257</strain>
    </source>
</reference>
<dbReference type="CDD" id="cd01425">
    <property type="entry name" value="RPS2"/>
    <property type="match status" value="1"/>
</dbReference>
<comment type="caution">
    <text evidence="6">The sequence shown here is derived from an EMBL/GenBank/DDBJ whole genome shotgun (WGS) entry which is preliminary data.</text>
</comment>
<dbReference type="Gene3D" id="3.40.50.10490">
    <property type="entry name" value="Glucose-6-phosphate isomerase like protein, domain 1"/>
    <property type="match status" value="1"/>
</dbReference>
<protein>
    <recommendedName>
        <fullName evidence="4 5">Small ribosomal subunit protein uS2</fullName>
    </recommendedName>
</protein>
<dbReference type="FunFam" id="1.10.287.610:FF:000001">
    <property type="entry name" value="30S ribosomal protein S2"/>
    <property type="match status" value="1"/>
</dbReference>
<evidence type="ECO:0000256" key="5">
    <source>
        <dbReference type="HAMAP-Rule" id="MF_00291"/>
    </source>
</evidence>
<dbReference type="PRINTS" id="PR00395">
    <property type="entry name" value="RIBOSOMALS2"/>
</dbReference>
<gene>
    <name evidence="5 6" type="primary">rpsB</name>
    <name evidence="6" type="ORF">ENO34_04120</name>
</gene>
<keyword evidence="3 5" id="KW-0687">Ribonucleoprotein</keyword>
<dbReference type="HAMAP" id="MF_00291_B">
    <property type="entry name" value="Ribosomal_uS2_B"/>
    <property type="match status" value="1"/>
</dbReference>
<dbReference type="SUPFAM" id="SSF52313">
    <property type="entry name" value="Ribosomal protein S2"/>
    <property type="match status" value="1"/>
</dbReference>
<evidence type="ECO:0000256" key="4">
    <source>
        <dbReference type="ARBA" id="ARBA00035256"/>
    </source>
</evidence>
<dbReference type="InterPro" id="IPR023591">
    <property type="entry name" value="Ribosomal_uS2_flav_dom_sf"/>
</dbReference>
<dbReference type="Pfam" id="PF00318">
    <property type="entry name" value="Ribosomal_S2"/>
    <property type="match status" value="1"/>
</dbReference>
<dbReference type="EMBL" id="DSFC01000238">
    <property type="protein sequence ID" value="HEV09568.1"/>
    <property type="molecule type" value="Genomic_DNA"/>
</dbReference>
<dbReference type="GO" id="GO:0006412">
    <property type="term" value="P:translation"/>
    <property type="evidence" value="ECO:0007669"/>
    <property type="project" value="UniProtKB-UniRule"/>
</dbReference>
<evidence type="ECO:0000256" key="3">
    <source>
        <dbReference type="ARBA" id="ARBA00023274"/>
    </source>
</evidence>
<organism evidence="6">
    <name type="scientific">Sulfurihydrogenibium azorense</name>
    <dbReference type="NCBI Taxonomy" id="309806"/>
    <lineage>
        <taxon>Bacteria</taxon>
        <taxon>Pseudomonadati</taxon>
        <taxon>Aquificota</taxon>
        <taxon>Aquificia</taxon>
        <taxon>Aquificales</taxon>
        <taxon>Hydrogenothermaceae</taxon>
        <taxon>Sulfurihydrogenibium</taxon>
    </lineage>
</organism>
<dbReference type="NCBIfam" id="TIGR01011">
    <property type="entry name" value="rpsB_bact"/>
    <property type="match status" value="1"/>
</dbReference>
<accession>A0A831YE69</accession>
<name>A0A831YE69_9AQUI</name>
<dbReference type="PANTHER" id="PTHR12534">
    <property type="entry name" value="30S RIBOSOMAL PROTEIN S2 PROKARYOTIC AND ORGANELLAR"/>
    <property type="match status" value="1"/>
</dbReference>
<dbReference type="GO" id="GO:0003735">
    <property type="term" value="F:structural constituent of ribosome"/>
    <property type="evidence" value="ECO:0007669"/>
    <property type="project" value="InterPro"/>
</dbReference>
<dbReference type="InterPro" id="IPR001865">
    <property type="entry name" value="Ribosomal_uS2"/>
</dbReference>
<keyword evidence="2 5" id="KW-0689">Ribosomal protein</keyword>
<dbReference type="AlphaFoldDB" id="A0A831YE69"/>
<dbReference type="InterPro" id="IPR018130">
    <property type="entry name" value="Ribosomal_uS2_CS"/>
</dbReference>
<comment type="similarity">
    <text evidence="1 5">Belongs to the universal ribosomal protein uS2 family.</text>
</comment>
<dbReference type="InterPro" id="IPR005706">
    <property type="entry name" value="Ribosomal_uS2_bac/mit/plastid"/>
</dbReference>
<evidence type="ECO:0000256" key="1">
    <source>
        <dbReference type="ARBA" id="ARBA00006242"/>
    </source>
</evidence>
<proteinExistence type="inferred from homology"/>
<dbReference type="PROSITE" id="PS00962">
    <property type="entry name" value="RIBOSOMAL_S2_1"/>
    <property type="match status" value="1"/>
</dbReference>
<evidence type="ECO:0000256" key="2">
    <source>
        <dbReference type="ARBA" id="ARBA00022980"/>
    </source>
</evidence>
<dbReference type="Proteomes" id="UP000885621">
    <property type="component" value="Unassembled WGS sequence"/>
</dbReference>
<dbReference type="PANTHER" id="PTHR12534:SF0">
    <property type="entry name" value="SMALL RIBOSOMAL SUBUNIT PROTEIN US2M"/>
    <property type="match status" value="1"/>
</dbReference>